<dbReference type="InterPro" id="IPR036237">
    <property type="entry name" value="Xyl_isomerase-like_sf"/>
</dbReference>
<feature type="domain" description="Xylose isomerase-like TIM barrel" evidence="1">
    <location>
        <begin position="27"/>
        <end position="233"/>
    </location>
</feature>
<dbReference type="Gene3D" id="3.20.20.150">
    <property type="entry name" value="Divalent-metal-dependent TIM barrel enzymes"/>
    <property type="match status" value="1"/>
</dbReference>
<dbReference type="Pfam" id="PF01261">
    <property type="entry name" value="AP_endonuc_2"/>
    <property type="match status" value="1"/>
</dbReference>
<evidence type="ECO:0000259" key="1">
    <source>
        <dbReference type="Pfam" id="PF01261"/>
    </source>
</evidence>
<organism evidence="2 3">
    <name type="scientific">Calycomorphotria hydatis</name>
    <dbReference type="NCBI Taxonomy" id="2528027"/>
    <lineage>
        <taxon>Bacteria</taxon>
        <taxon>Pseudomonadati</taxon>
        <taxon>Planctomycetota</taxon>
        <taxon>Planctomycetia</taxon>
        <taxon>Planctomycetales</taxon>
        <taxon>Planctomycetaceae</taxon>
        <taxon>Calycomorphotria</taxon>
    </lineage>
</organism>
<dbReference type="PANTHER" id="PTHR12110:SF53">
    <property type="entry name" value="BLR5974 PROTEIN"/>
    <property type="match status" value="1"/>
</dbReference>
<dbReference type="AlphaFoldDB" id="A0A517TAZ7"/>
<dbReference type="GO" id="GO:0016853">
    <property type="term" value="F:isomerase activity"/>
    <property type="evidence" value="ECO:0007669"/>
    <property type="project" value="UniProtKB-KW"/>
</dbReference>
<dbReference type="EMBL" id="CP036316">
    <property type="protein sequence ID" value="QDT65540.1"/>
    <property type="molecule type" value="Genomic_DNA"/>
</dbReference>
<keyword evidence="3" id="KW-1185">Reference proteome</keyword>
<evidence type="ECO:0000313" key="2">
    <source>
        <dbReference type="EMBL" id="QDT65540.1"/>
    </source>
</evidence>
<protein>
    <submittedName>
        <fullName evidence="2">Xylose isomerase-like TIM barrel</fullName>
    </submittedName>
</protein>
<keyword evidence="2" id="KW-0413">Isomerase</keyword>
<evidence type="ECO:0000313" key="3">
    <source>
        <dbReference type="Proteomes" id="UP000319976"/>
    </source>
</evidence>
<dbReference type="KEGG" id="chya:V22_27950"/>
<dbReference type="SUPFAM" id="SSF51658">
    <property type="entry name" value="Xylose isomerase-like"/>
    <property type="match status" value="1"/>
</dbReference>
<gene>
    <name evidence="2" type="ORF">V22_27950</name>
</gene>
<proteinExistence type="predicted"/>
<dbReference type="InterPro" id="IPR050312">
    <property type="entry name" value="IolE/XylAMocC-like"/>
</dbReference>
<dbReference type="InterPro" id="IPR013022">
    <property type="entry name" value="Xyl_isomerase-like_TIM-brl"/>
</dbReference>
<dbReference type="RefSeq" id="WP_231734025.1">
    <property type="nucleotide sequence ID" value="NZ_CP036316.1"/>
</dbReference>
<name>A0A517TAZ7_9PLAN</name>
<dbReference type="PANTHER" id="PTHR12110">
    <property type="entry name" value="HYDROXYPYRUVATE ISOMERASE"/>
    <property type="match status" value="1"/>
</dbReference>
<accession>A0A517TAZ7</accession>
<dbReference type="Proteomes" id="UP000319976">
    <property type="component" value="Chromosome"/>
</dbReference>
<sequence length="340" mass="37598">MSQPHVILSCFADEATRPDSKTAVEQFAAVAALGLKYYTPRFVDVNGTGEIKHVVELKKSELKQLAKLQADYGIGVTSIGSRIGKVKLRDEIDTSSNKYVPFDKYLKTEVRKTFDAAHALGTKLIRGFSFYHPAGDAPEGYIQEAVEKVGTIAEMAAEEDLIYGLEIEPNLVGENGFILGQMARAIKKPNLVLIYDGGNIAAQNKTQITCFQEYEAMRPYLGWIHIKDYQIDPNLVWDGHVDEERLKNFVPSDVGDSGHELVLRDLRDHLPKLTRRMTKLGVPGFFLELEPHLKGGGQFGGYSGPDGLGVGVRALCKVLDYVGISYGLREFSDIQAARGF</sequence>
<reference evidence="2 3" key="1">
    <citation type="submission" date="2019-02" db="EMBL/GenBank/DDBJ databases">
        <title>Deep-cultivation of Planctomycetes and their phenomic and genomic characterization uncovers novel biology.</title>
        <authorList>
            <person name="Wiegand S."/>
            <person name="Jogler M."/>
            <person name="Boedeker C."/>
            <person name="Pinto D."/>
            <person name="Vollmers J."/>
            <person name="Rivas-Marin E."/>
            <person name="Kohn T."/>
            <person name="Peeters S.H."/>
            <person name="Heuer A."/>
            <person name="Rast P."/>
            <person name="Oberbeckmann S."/>
            <person name="Bunk B."/>
            <person name="Jeske O."/>
            <person name="Meyerdierks A."/>
            <person name="Storesund J.E."/>
            <person name="Kallscheuer N."/>
            <person name="Luecker S."/>
            <person name="Lage O.M."/>
            <person name="Pohl T."/>
            <person name="Merkel B.J."/>
            <person name="Hornburger P."/>
            <person name="Mueller R.-W."/>
            <person name="Bruemmer F."/>
            <person name="Labrenz M."/>
            <person name="Spormann A.M."/>
            <person name="Op den Camp H."/>
            <person name="Overmann J."/>
            <person name="Amann R."/>
            <person name="Jetten M.S.M."/>
            <person name="Mascher T."/>
            <person name="Medema M.H."/>
            <person name="Devos D.P."/>
            <person name="Kaster A.-K."/>
            <person name="Ovreas L."/>
            <person name="Rohde M."/>
            <person name="Galperin M.Y."/>
            <person name="Jogler C."/>
        </authorList>
    </citation>
    <scope>NUCLEOTIDE SEQUENCE [LARGE SCALE GENOMIC DNA]</scope>
    <source>
        <strain evidence="2 3">V22</strain>
    </source>
</reference>